<organism evidence="3 4">
    <name type="scientific">Xylocopa violacea</name>
    <name type="common">Violet carpenter bee</name>
    <name type="synonym">Apis violacea</name>
    <dbReference type="NCBI Taxonomy" id="135666"/>
    <lineage>
        <taxon>Eukaryota</taxon>
        <taxon>Metazoa</taxon>
        <taxon>Ecdysozoa</taxon>
        <taxon>Arthropoda</taxon>
        <taxon>Hexapoda</taxon>
        <taxon>Insecta</taxon>
        <taxon>Pterygota</taxon>
        <taxon>Neoptera</taxon>
        <taxon>Endopterygota</taxon>
        <taxon>Hymenoptera</taxon>
        <taxon>Apocrita</taxon>
        <taxon>Aculeata</taxon>
        <taxon>Apoidea</taxon>
        <taxon>Anthophila</taxon>
        <taxon>Apidae</taxon>
        <taxon>Xylocopa</taxon>
        <taxon>Xylocopa</taxon>
    </lineage>
</organism>
<evidence type="ECO:0000313" key="3">
    <source>
        <dbReference type="EMBL" id="CAL7932971.1"/>
    </source>
</evidence>
<feature type="compositionally biased region" description="Polar residues" evidence="1">
    <location>
        <begin position="14"/>
        <end position="35"/>
    </location>
</feature>
<keyword evidence="4" id="KW-1185">Reference proteome</keyword>
<feature type="compositionally biased region" description="Polar residues" evidence="1">
    <location>
        <begin position="42"/>
        <end position="56"/>
    </location>
</feature>
<dbReference type="SUPFAM" id="SSF56672">
    <property type="entry name" value="DNA/RNA polymerases"/>
    <property type="match status" value="1"/>
</dbReference>
<evidence type="ECO:0000259" key="2">
    <source>
        <dbReference type="PROSITE" id="PS50878"/>
    </source>
</evidence>
<name>A0ABP1MZL3_XYLVO</name>
<proteinExistence type="predicted"/>
<dbReference type="InterPro" id="IPR000477">
    <property type="entry name" value="RT_dom"/>
</dbReference>
<dbReference type="Proteomes" id="UP001642520">
    <property type="component" value="Unassembled WGS sequence"/>
</dbReference>
<dbReference type="PROSITE" id="PS00028">
    <property type="entry name" value="ZINC_FINGER_C2H2_1"/>
    <property type="match status" value="1"/>
</dbReference>
<dbReference type="Pfam" id="PF00078">
    <property type="entry name" value="RVT_1"/>
    <property type="match status" value="1"/>
</dbReference>
<accession>A0ABP1MZL3</accession>
<dbReference type="InterPro" id="IPR013087">
    <property type="entry name" value="Znf_C2H2_type"/>
</dbReference>
<evidence type="ECO:0000313" key="4">
    <source>
        <dbReference type="Proteomes" id="UP001642520"/>
    </source>
</evidence>
<gene>
    <name evidence="3" type="ORF">XYLVIOL_LOCUS211</name>
</gene>
<feature type="domain" description="Reverse transcriptase" evidence="2">
    <location>
        <begin position="373"/>
        <end position="650"/>
    </location>
</feature>
<dbReference type="PANTHER" id="PTHR19446">
    <property type="entry name" value="REVERSE TRANSCRIPTASES"/>
    <property type="match status" value="1"/>
</dbReference>
<sequence>PWGLPTPSDLFLTGTKNNKASDAQNSGRPTGTSVPVNPPLPTQSSLASSDTSGPSSFRCQYPNCTRAFTTATGRGVHHKRAHPDWYDARENVPAKKSRWNAEEETMLARKEAELIKNKVRFINQALHLAFPERSLESIKSHRKTPAYKERVLSFLQTYSPPPASSVITAVPSPPTAKEQRGLSSTVPADTDPIVVFLRELPPSSGTEFQQPELDNICRQVHRVPIVETEEKLCLYIRSVFTKPNPTKQRAKRTAAQMMSKRKARRTEYARIQDLWKRSRTRCVNEIRKDMGAVTYPPEEVMTSYWTRLMCSPSNDSPGVDPPGTKLDGLWNPISADEIEHAYLRNGAAAGPDGISPRLLRSIPKVVLVKIFNLFLLTAKIPSFLLESRTTFIPKKPGAAEPGDFRPIAVSSVISRCFHKILANRLSRKLTFDDRQRGFRPSDGCSENVFLLDLALHYHHRRFKSLFLSSVDIAKAFDSISHKALTDTLISAGLPDAFVSYIKYIYEAGTTRFSCPDWTSMPIKPSRGVKQGDPLSPVLFNLVMDRLFKLLPAEIGADIDGMCINAAAFADDIIFMSSTQHGLQTLLDTAATFLSQTGLYINSGKSFSLAIRSVPHKKKTIIDSTTIFTIKGQKLTAMKRSDQWTYLGIPFTPEGRLSVNPSAELLKDIESLSKAPLKPQQRLFILRIYVIPGIYHLLSLGNIKLGMLVKIDRIIRSAARKWLHLPHDTPNGYFHAAIQDGGLGIPSLRWTAPQQRLSRLKKLPLSTQASSSVSGLFQQEEILRTVRRLSDHGVTYDTKYKINNRWAKLLYRSVDGAALGHSRSVKGQHDWIADGTRFISGKDYVNCCRARINALPTRSRTSRGRHTERQCRAGCLAAETLNHVVQQCHRSHAARIKRHNALTNYIGRNLRSMGFQVNYEPHFNTEEGLRKPDIIGSLGATAYMIDAQVVSEQSCLKRAHEQKIGYYGQNQSLISQIKSRYNCTDVKTFSCTLTWRGIWSPQSVAGLLEAGIIKKKDIKVLSSRAVVGTMVCYNTFCASTRVVRTRPRTGIG</sequence>
<dbReference type="CDD" id="cd01650">
    <property type="entry name" value="RT_nLTR_like"/>
    <property type="match status" value="1"/>
</dbReference>
<dbReference type="PROSITE" id="PS50878">
    <property type="entry name" value="RT_POL"/>
    <property type="match status" value="1"/>
</dbReference>
<feature type="region of interest" description="Disordered" evidence="1">
    <location>
        <begin position="1"/>
        <end position="56"/>
    </location>
</feature>
<dbReference type="EMBL" id="CAXAJV020001191">
    <property type="protein sequence ID" value="CAL7932971.1"/>
    <property type="molecule type" value="Genomic_DNA"/>
</dbReference>
<reference evidence="3 4" key="1">
    <citation type="submission" date="2024-08" db="EMBL/GenBank/DDBJ databases">
        <authorList>
            <person name="Will J Nash"/>
            <person name="Angela Man"/>
            <person name="Seanna McTaggart"/>
            <person name="Kendall Baker"/>
            <person name="Tom Barker"/>
            <person name="Leah Catchpole"/>
            <person name="Alex Durrant"/>
            <person name="Karim Gharbi"/>
            <person name="Naomi Irish"/>
            <person name="Gemy Kaithakottil"/>
            <person name="Debby Ku"/>
            <person name="Aaliyah Providence"/>
            <person name="Felix Shaw"/>
            <person name="David Swarbreck"/>
            <person name="Chris Watkins"/>
            <person name="Ann M. McCartney"/>
            <person name="Giulio Formenti"/>
            <person name="Alice Mouton"/>
            <person name="Noel Vella"/>
            <person name="Bjorn M von Reumont"/>
            <person name="Adriana Vella"/>
            <person name="Wilfried Haerty"/>
        </authorList>
    </citation>
    <scope>NUCLEOTIDE SEQUENCE [LARGE SCALE GENOMIC DNA]</scope>
</reference>
<feature type="non-terminal residue" evidence="3">
    <location>
        <position position="1"/>
    </location>
</feature>
<evidence type="ECO:0000256" key="1">
    <source>
        <dbReference type="SAM" id="MobiDB-lite"/>
    </source>
</evidence>
<protein>
    <recommendedName>
        <fullName evidence="2">Reverse transcriptase domain-containing protein</fullName>
    </recommendedName>
</protein>
<dbReference type="InterPro" id="IPR043502">
    <property type="entry name" value="DNA/RNA_pol_sf"/>
</dbReference>
<comment type="caution">
    <text evidence="3">The sequence shown here is derived from an EMBL/GenBank/DDBJ whole genome shotgun (WGS) entry which is preliminary data.</text>
</comment>